<evidence type="ECO:0000313" key="2">
    <source>
        <dbReference type="EMBL" id="GII27737.1"/>
    </source>
</evidence>
<protein>
    <submittedName>
        <fullName evidence="2">Membrane protein</fullName>
    </submittedName>
</protein>
<keyword evidence="1" id="KW-1133">Transmembrane helix</keyword>
<feature type="transmembrane region" description="Helical" evidence="1">
    <location>
        <begin position="12"/>
        <end position="37"/>
    </location>
</feature>
<keyword evidence="1" id="KW-0472">Membrane</keyword>
<feature type="transmembrane region" description="Helical" evidence="1">
    <location>
        <begin position="85"/>
        <end position="103"/>
    </location>
</feature>
<sequence>MSPVLGDLALFAATMATGLMAGLFYTFTVAVMPGLAASDDRTYVVAMRRINIAIQNGWFGIAFAGSLLLTLAAALLHLGEPELPWLGAAFVSYGLVLVLTFSVNIPLNVALDKVDEAGPAAEHAAARERFETKWVRWNLARTLLNVVAFGFLIWALAL</sequence>
<dbReference type="AlphaFoldDB" id="A0A8J3TL27"/>
<gene>
    <name evidence="2" type="ORF">Pmi06nite_11790</name>
</gene>
<dbReference type="Proteomes" id="UP000650628">
    <property type="component" value="Unassembled WGS sequence"/>
</dbReference>
<keyword evidence="3" id="KW-1185">Reference proteome</keyword>
<feature type="transmembrane region" description="Helical" evidence="1">
    <location>
        <begin position="139"/>
        <end position="157"/>
    </location>
</feature>
<feature type="transmembrane region" description="Helical" evidence="1">
    <location>
        <begin position="58"/>
        <end position="79"/>
    </location>
</feature>
<proteinExistence type="predicted"/>
<keyword evidence="1" id="KW-0812">Transmembrane</keyword>
<dbReference type="InterPro" id="IPR013901">
    <property type="entry name" value="Anthrone_oxy"/>
</dbReference>
<dbReference type="RefSeq" id="WP_203951762.1">
    <property type="nucleotide sequence ID" value="NZ_BOOO01000004.1"/>
</dbReference>
<dbReference type="EMBL" id="BOOO01000004">
    <property type="protein sequence ID" value="GII27737.1"/>
    <property type="molecule type" value="Genomic_DNA"/>
</dbReference>
<dbReference type="Pfam" id="PF08592">
    <property type="entry name" value="Anthrone_oxy"/>
    <property type="match status" value="1"/>
</dbReference>
<evidence type="ECO:0000313" key="3">
    <source>
        <dbReference type="Proteomes" id="UP000650628"/>
    </source>
</evidence>
<reference evidence="2 3" key="1">
    <citation type="submission" date="2021-01" db="EMBL/GenBank/DDBJ databases">
        <title>Whole genome shotgun sequence of Planotetraspora mira NBRC 15435.</title>
        <authorList>
            <person name="Komaki H."/>
            <person name="Tamura T."/>
        </authorList>
    </citation>
    <scope>NUCLEOTIDE SEQUENCE [LARGE SCALE GENOMIC DNA]</scope>
    <source>
        <strain evidence="2 3">NBRC 15435</strain>
    </source>
</reference>
<organism evidence="2 3">
    <name type="scientific">Planotetraspora mira</name>
    <dbReference type="NCBI Taxonomy" id="58121"/>
    <lineage>
        <taxon>Bacteria</taxon>
        <taxon>Bacillati</taxon>
        <taxon>Actinomycetota</taxon>
        <taxon>Actinomycetes</taxon>
        <taxon>Streptosporangiales</taxon>
        <taxon>Streptosporangiaceae</taxon>
        <taxon>Planotetraspora</taxon>
    </lineage>
</organism>
<accession>A0A8J3TL27</accession>
<evidence type="ECO:0000256" key="1">
    <source>
        <dbReference type="SAM" id="Phobius"/>
    </source>
</evidence>
<name>A0A8J3TL27_9ACTN</name>
<comment type="caution">
    <text evidence="2">The sequence shown here is derived from an EMBL/GenBank/DDBJ whole genome shotgun (WGS) entry which is preliminary data.</text>
</comment>